<dbReference type="RefSeq" id="WP_118261153.1">
    <property type="nucleotide sequence ID" value="NZ_CALBWO010000072.1"/>
</dbReference>
<evidence type="ECO:0000313" key="1">
    <source>
        <dbReference type="EMBL" id="RGV32002.1"/>
    </source>
</evidence>
<protein>
    <submittedName>
        <fullName evidence="1">MBL fold metallo-hydrolase</fullName>
    </submittedName>
</protein>
<dbReference type="Gene3D" id="3.60.15.10">
    <property type="entry name" value="Ribonuclease Z/Hydroxyacylglutathione hydrolase-like"/>
    <property type="match status" value="1"/>
</dbReference>
<evidence type="ECO:0000313" key="2">
    <source>
        <dbReference type="Proteomes" id="UP000283589"/>
    </source>
</evidence>
<sequence>MKLIYIYHSCFALVGESFTVIIDYYKDSASQPLTGVVHDELIKRPGKLYVLSSHSHADHFNPEVLKWKKMHPDIQYVFSKDILENGLARLNDACYLSKGETWSDGVLEVEAFGSTDLGISFLLGLDGKLIFHAGDLNNWHWKEESTEEEVREAGNAYLAELEILARRTDRMDLVMFPVDPRLGREYMLGAKQFVDRFRVGMFVPMHFDEKYAHTHAFREYAESRGVRFVELTYRGEEFKI</sequence>
<dbReference type="GO" id="GO:0016787">
    <property type="term" value="F:hydrolase activity"/>
    <property type="evidence" value="ECO:0007669"/>
    <property type="project" value="UniProtKB-KW"/>
</dbReference>
<dbReference type="PANTHER" id="PTHR42967:SF1">
    <property type="entry name" value="MBL FOLD METALLO-HYDROLASE"/>
    <property type="match status" value="1"/>
</dbReference>
<gene>
    <name evidence="1" type="ORF">DWW18_15490</name>
</gene>
<dbReference type="InterPro" id="IPR036866">
    <property type="entry name" value="RibonucZ/Hydroxyglut_hydro"/>
</dbReference>
<comment type="caution">
    <text evidence="1">The sequence shown here is derived from an EMBL/GenBank/DDBJ whole genome shotgun (WGS) entry which is preliminary data.</text>
</comment>
<dbReference type="SUPFAM" id="SSF56281">
    <property type="entry name" value="Metallo-hydrolase/oxidoreductase"/>
    <property type="match status" value="1"/>
</dbReference>
<proteinExistence type="predicted"/>
<organism evidence="1 2">
    <name type="scientific">Butyricimonas virosa</name>
    <dbReference type="NCBI Taxonomy" id="544645"/>
    <lineage>
        <taxon>Bacteria</taxon>
        <taxon>Pseudomonadati</taxon>
        <taxon>Bacteroidota</taxon>
        <taxon>Bacteroidia</taxon>
        <taxon>Bacteroidales</taxon>
        <taxon>Odoribacteraceae</taxon>
        <taxon>Butyricimonas</taxon>
    </lineage>
</organism>
<reference evidence="1 2" key="1">
    <citation type="submission" date="2018-08" db="EMBL/GenBank/DDBJ databases">
        <title>A genome reference for cultivated species of the human gut microbiota.</title>
        <authorList>
            <person name="Zou Y."/>
            <person name="Xue W."/>
            <person name="Luo G."/>
        </authorList>
    </citation>
    <scope>NUCLEOTIDE SEQUENCE [LARGE SCALE GENOMIC DNA]</scope>
    <source>
        <strain evidence="1 2">AF14-49</strain>
    </source>
</reference>
<dbReference type="Pfam" id="PF13483">
    <property type="entry name" value="Lactamase_B_3"/>
    <property type="match status" value="1"/>
</dbReference>
<dbReference type="PANTHER" id="PTHR42967">
    <property type="entry name" value="METAL DEPENDENT HYDROLASE"/>
    <property type="match status" value="1"/>
</dbReference>
<accession>A0A412WWW5</accession>
<keyword evidence="1" id="KW-0378">Hydrolase</keyword>
<dbReference type="AlphaFoldDB" id="A0A412WWW5"/>
<dbReference type="EMBL" id="QRZA01000025">
    <property type="protein sequence ID" value="RGV32002.1"/>
    <property type="molecule type" value="Genomic_DNA"/>
</dbReference>
<dbReference type="Proteomes" id="UP000283589">
    <property type="component" value="Unassembled WGS sequence"/>
</dbReference>
<name>A0A412WWW5_9BACT</name>